<reference evidence="1 2" key="1">
    <citation type="submission" date="2013-11" db="EMBL/GenBank/DDBJ databases">
        <title>Opisthorchis viverrini - life in the bile duct.</title>
        <authorList>
            <person name="Young N.D."/>
            <person name="Nagarajan N."/>
            <person name="Lin S.J."/>
            <person name="Korhonen P.K."/>
            <person name="Jex A.R."/>
            <person name="Hall R.S."/>
            <person name="Safavi-Hemami H."/>
            <person name="Kaewkong W."/>
            <person name="Bertrand D."/>
            <person name="Gao S."/>
            <person name="Seet Q."/>
            <person name="Wongkham S."/>
            <person name="Teh B.T."/>
            <person name="Wongkham C."/>
            <person name="Intapan P.M."/>
            <person name="Maleewong W."/>
            <person name="Yang X."/>
            <person name="Hu M."/>
            <person name="Wang Z."/>
            <person name="Hofmann A."/>
            <person name="Sternberg P.W."/>
            <person name="Tan P."/>
            <person name="Wang J."/>
            <person name="Gasser R.B."/>
        </authorList>
    </citation>
    <scope>NUCLEOTIDE SEQUENCE [LARGE SCALE GENOMIC DNA]</scope>
</reference>
<name>A0A074ZRG6_OPIVI</name>
<dbReference type="OrthoDB" id="6275812at2759"/>
<evidence type="ECO:0000313" key="2">
    <source>
        <dbReference type="Proteomes" id="UP000054324"/>
    </source>
</evidence>
<protein>
    <recommendedName>
        <fullName evidence="3">Reverse transcriptase domain-containing protein</fullName>
    </recommendedName>
</protein>
<evidence type="ECO:0000313" key="1">
    <source>
        <dbReference type="EMBL" id="KER28427.1"/>
    </source>
</evidence>
<gene>
    <name evidence="1" type="ORF">T265_04738</name>
</gene>
<dbReference type="AlphaFoldDB" id="A0A074ZRG6"/>
<keyword evidence="2" id="KW-1185">Reference proteome</keyword>
<accession>A0A074ZRG6</accession>
<evidence type="ECO:0008006" key="3">
    <source>
        <dbReference type="Google" id="ProtNLM"/>
    </source>
</evidence>
<dbReference type="GeneID" id="20318920"/>
<proteinExistence type="predicted"/>
<sequence length="98" mass="10809">MRRTLGCLQSTGVRIVASEDRVDLEYADDIAFIFEDQAQSLLNRLTTIIPSFGMRLAPSMCKVLLPNAQYLSISFTIKGGIIGDSGKFYLPRSTGYIA</sequence>
<organism evidence="1 2">
    <name type="scientific">Opisthorchis viverrini</name>
    <name type="common">Southeast Asian liver fluke</name>
    <dbReference type="NCBI Taxonomy" id="6198"/>
    <lineage>
        <taxon>Eukaryota</taxon>
        <taxon>Metazoa</taxon>
        <taxon>Spiralia</taxon>
        <taxon>Lophotrochozoa</taxon>
        <taxon>Platyhelminthes</taxon>
        <taxon>Trematoda</taxon>
        <taxon>Digenea</taxon>
        <taxon>Opisthorchiida</taxon>
        <taxon>Opisthorchiata</taxon>
        <taxon>Opisthorchiidae</taxon>
        <taxon>Opisthorchis</taxon>
    </lineage>
</organism>
<dbReference type="RefSeq" id="XP_009167815.1">
    <property type="nucleotide sequence ID" value="XM_009169551.1"/>
</dbReference>
<dbReference type="KEGG" id="ovi:T265_04738"/>
<dbReference type="EMBL" id="KL596699">
    <property type="protein sequence ID" value="KER28427.1"/>
    <property type="molecule type" value="Genomic_DNA"/>
</dbReference>
<dbReference type="CTD" id="20318920"/>
<dbReference type="Proteomes" id="UP000054324">
    <property type="component" value="Unassembled WGS sequence"/>
</dbReference>